<sequence length="275" mass="30419">MRNQLRFLSLLVLLAAASPAAVIAQPMALTEASELLSHPWVEPPPNRQPEAYFTNLRDGDSRVAPFVLRFGLSMRGIVPAGKTAGRAGHHHLLINQPLPLDFKKPLPFTDQYIHFGKGQMETVINLKPGTYNLNLLLADQGHIPYFVFSRPLRVTITAQDPKLTPAAVLGPRRIEILNLADQQAVKGPFRVQFHASGYNISHRDAGVPDSGHFRLTLERGGRRELLDFRQGQTEVWLNPPRGDYALQLDLVDNTSDRPLASAPPLRLNVSTSAGL</sequence>
<dbReference type="InterPro" id="IPR025512">
    <property type="entry name" value="DUF4399"/>
</dbReference>
<dbReference type="RefSeq" id="WP_376850834.1">
    <property type="nucleotide sequence ID" value="NZ_JBHSMF010000009.1"/>
</dbReference>
<feature type="domain" description="DUF4399" evidence="2">
    <location>
        <begin position="69"/>
        <end position="156"/>
    </location>
</feature>
<evidence type="ECO:0000259" key="2">
    <source>
        <dbReference type="Pfam" id="PF14347"/>
    </source>
</evidence>
<feature type="chain" id="PRO_5046832085" evidence="1">
    <location>
        <begin position="25"/>
        <end position="275"/>
    </location>
</feature>
<reference evidence="4" key="1">
    <citation type="journal article" date="2019" name="Int. J. Syst. Evol. Microbiol.">
        <title>The Global Catalogue of Microorganisms (GCM) 10K type strain sequencing project: providing services to taxonomists for standard genome sequencing and annotation.</title>
        <authorList>
            <consortium name="The Broad Institute Genomics Platform"/>
            <consortium name="The Broad Institute Genome Sequencing Center for Infectious Disease"/>
            <person name="Wu L."/>
            <person name="Ma J."/>
        </authorList>
    </citation>
    <scope>NUCLEOTIDE SEQUENCE [LARGE SCALE GENOMIC DNA]</scope>
    <source>
        <strain evidence="4">CCUG 57401</strain>
    </source>
</reference>
<keyword evidence="4" id="KW-1185">Reference proteome</keyword>
<dbReference type="Proteomes" id="UP001596037">
    <property type="component" value="Unassembled WGS sequence"/>
</dbReference>
<evidence type="ECO:0000313" key="3">
    <source>
        <dbReference type="EMBL" id="MFC5498753.1"/>
    </source>
</evidence>
<comment type="caution">
    <text evidence="3">The sequence shown here is derived from an EMBL/GenBank/DDBJ whole genome shotgun (WGS) entry which is preliminary data.</text>
</comment>
<dbReference type="EMBL" id="JBHSMF010000009">
    <property type="protein sequence ID" value="MFC5498753.1"/>
    <property type="molecule type" value="Genomic_DNA"/>
</dbReference>
<evidence type="ECO:0000313" key="4">
    <source>
        <dbReference type="Proteomes" id="UP001596037"/>
    </source>
</evidence>
<dbReference type="Pfam" id="PF14347">
    <property type="entry name" value="DUF4399"/>
    <property type="match status" value="2"/>
</dbReference>
<name>A0ABW0NFP4_9BURK</name>
<feature type="signal peptide" evidence="1">
    <location>
        <begin position="1"/>
        <end position="24"/>
    </location>
</feature>
<accession>A0ABW0NFP4</accession>
<proteinExistence type="predicted"/>
<keyword evidence="1" id="KW-0732">Signal</keyword>
<protein>
    <submittedName>
        <fullName evidence="3">DUF4399 domain-containing protein</fullName>
    </submittedName>
</protein>
<feature type="domain" description="DUF4399" evidence="2">
    <location>
        <begin position="191"/>
        <end position="255"/>
    </location>
</feature>
<evidence type="ECO:0000256" key="1">
    <source>
        <dbReference type="SAM" id="SignalP"/>
    </source>
</evidence>
<gene>
    <name evidence="3" type="ORF">ACFPOE_14495</name>
</gene>
<organism evidence="3 4">
    <name type="scientific">Caenimonas terrae</name>
    <dbReference type="NCBI Taxonomy" id="696074"/>
    <lineage>
        <taxon>Bacteria</taxon>
        <taxon>Pseudomonadati</taxon>
        <taxon>Pseudomonadota</taxon>
        <taxon>Betaproteobacteria</taxon>
        <taxon>Burkholderiales</taxon>
        <taxon>Comamonadaceae</taxon>
        <taxon>Caenimonas</taxon>
    </lineage>
</organism>